<dbReference type="GO" id="GO:0034599">
    <property type="term" value="P:cellular response to oxidative stress"/>
    <property type="evidence" value="ECO:0007669"/>
    <property type="project" value="InterPro"/>
</dbReference>
<keyword evidence="2" id="KW-0049">Antioxidant</keyword>
<keyword evidence="1" id="KW-0575">Peroxidase</keyword>
<evidence type="ECO:0000256" key="5">
    <source>
        <dbReference type="SAM" id="Phobius"/>
    </source>
</evidence>
<evidence type="ECO:0000256" key="3">
    <source>
        <dbReference type="ARBA" id="ARBA00023002"/>
    </source>
</evidence>
<evidence type="ECO:0000256" key="6">
    <source>
        <dbReference type="SAM" id="SignalP"/>
    </source>
</evidence>
<evidence type="ECO:0000256" key="1">
    <source>
        <dbReference type="ARBA" id="ARBA00022559"/>
    </source>
</evidence>
<dbReference type="InterPro" id="IPR013740">
    <property type="entry name" value="Redoxin"/>
</dbReference>
<organism evidence="8 9">
    <name type="scientific">Nitzschia inconspicua</name>
    <dbReference type="NCBI Taxonomy" id="303405"/>
    <lineage>
        <taxon>Eukaryota</taxon>
        <taxon>Sar</taxon>
        <taxon>Stramenopiles</taxon>
        <taxon>Ochrophyta</taxon>
        <taxon>Bacillariophyta</taxon>
        <taxon>Bacillariophyceae</taxon>
        <taxon>Bacillariophycidae</taxon>
        <taxon>Bacillariales</taxon>
        <taxon>Bacillariaceae</taxon>
        <taxon>Nitzschia</taxon>
    </lineage>
</organism>
<accession>A0A9K3PXP2</accession>
<dbReference type="EMBL" id="JAGRRH010000013">
    <property type="protein sequence ID" value="KAG7360944.1"/>
    <property type="molecule type" value="Genomic_DNA"/>
</dbReference>
<dbReference type="GO" id="GO:0045454">
    <property type="term" value="P:cell redox homeostasis"/>
    <property type="evidence" value="ECO:0007669"/>
    <property type="project" value="TreeGrafter"/>
</dbReference>
<keyword evidence="3" id="KW-0560">Oxidoreductase</keyword>
<sequence length="296" mass="31409">MTDLMIFAALFLSLAATGEAFVAPGSDNHRQSFSCRISSTTSLKMGFLNRFRKKKDVKTFEPIREGQTLPEIDVEVVVSSTASSGGEIFTATIHEIIGGPGTNLLIGMPGAYTPTCTTQLPEYVKITDKLKKLGVNNIAVVTTNDKFVNSAWAKDLGILAKDDEKAGTVASGTLTILADGDGDLVQQLGLTEDMGYGVGVRSKRFVIILEDGVVQRVEVDEGMEECDKTRPENIVKILTPEGSSKEISDVNIGAMAGFGALLLVGLTLFVSGGIEDGLSSSSTVSEGFSLLQQFGN</sequence>
<feature type="transmembrane region" description="Helical" evidence="5">
    <location>
        <begin position="252"/>
        <end position="270"/>
    </location>
</feature>
<feature type="active site" description="Cysteine sulfenic acid (-SOH) intermediate" evidence="4">
    <location>
        <position position="116"/>
    </location>
</feature>
<evidence type="ECO:0000313" key="8">
    <source>
        <dbReference type="EMBL" id="KAG7360944.1"/>
    </source>
</evidence>
<proteinExistence type="predicted"/>
<dbReference type="OrthoDB" id="1882547at2759"/>
<dbReference type="Proteomes" id="UP000693970">
    <property type="component" value="Unassembled WGS sequence"/>
</dbReference>
<feature type="signal peptide" evidence="6">
    <location>
        <begin position="1"/>
        <end position="20"/>
    </location>
</feature>
<protein>
    <submittedName>
        <fullName evidence="8">AhpC/TSA-family protein</fullName>
    </submittedName>
</protein>
<name>A0A9K3PXP2_9STRA</name>
<dbReference type="GO" id="GO:0005737">
    <property type="term" value="C:cytoplasm"/>
    <property type="evidence" value="ECO:0007669"/>
    <property type="project" value="TreeGrafter"/>
</dbReference>
<gene>
    <name evidence="8" type="ORF">IV203_036043</name>
</gene>
<reference evidence="8" key="1">
    <citation type="journal article" date="2021" name="Sci. Rep.">
        <title>Diploid genomic architecture of Nitzschia inconspicua, an elite biomass production diatom.</title>
        <authorList>
            <person name="Oliver A."/>
            <person name="Podell S."/>
            <person name="Pinowska A."/>
            <person name="Traller J.C."/>
            <person name="Smith S.R."/>
            <person name="McClure R."/>
            <person name="Beliaev A."/>
            <person name="Bohutskyi P."/>
            <person name="Hill E.A."/>
            <person name="Rabines A."/>
            <person name="Zheng H."/>
            <person name="Allen L.Z."/>
            <person name="Kuo A."/>
            <person name="Grigoriev I.V."/>
            <person name="Allen A.E."/>
            <person name="Hazlebeck D."/>
            <person name="Allen E.E."/>
        </authorList>
    </citation>
    <scope>NUCLEOTIDE SEQUENCE</scope>
    <source>
        <strain evidence="8">Hildebrandi</strain>
    </source>
</reference>
<evidence type="ECO:0000259" key="7">
    <source>
        <dbReference type="Pfam" id="PF08534"/>
    </source>
</evidence>
<dbReference type="Pfam" id="PF08534">
    <property type="entry name" value="Redoxin"/>
    <property type="match status" value="1"/>
</dbReference>
<keyword evidence="5" id="KW-0472">Membrane</keyword>
<feature type="chain" id="PRO_5039948840" evidence="6">
    <location>
        <begin position="21"/>
        <end position="296"/>
    </location>
</feature>
<feature type="domain" description="Redoxin" evidence="7">
    <location>
        <begin position="103"/>
        <end position="223"/>
    </location>
</feature>
<evidence type="ECO:0000313" key="9">
    <source>
        <dbReference type="Proteomes" id="UP000693970"/>
    </source>
</evidence>
<comment type="caution">
    <text evidence="8">The sequence shown here is derived from an EMBL/GenBank/DDBJ whole genome shotgun (WGS) entry which is preliminary data.</text>
</comment>
<evidence type="ECO:0000256" key="4">
    <source>
        <dbReference type="PIRSR" id="PIRSR637944-1"/>
    </source>
</evidence>
<dbReference type="PANTHER" id="PTHR10430">
    <property type="entry name" value="PEROXIREDOXIN"/>
    <property type="match status" value="1"/>
</dbReference>
<keyword evidence="5" id="KW-1133">Transmembrane helix</keyword>
<reference evidence="8" key="2">
    <citation type="submission" date="2021-04" db="EMBL/GenBank/DDBJ databases">
        <authorList>
            <person name="Podell S."/>
        </authorList>
    </citation>
    <scope>NUCLEOTIDE SEQUENCE</scope>
    <source>
        <strain evidence="8">Hildebrandi</strain>
    </source>
</reference>
<dbReference type="PANTHER" id="PTHR10430:SF16">
    <property type="entry name" value="PEROXIREDOXIN-5, MITOCHONDRIAL"/>
    <property type="match status" value="1"/>
</dbReference>
<keyword evidence="6" id="KW-0732">Signal</keyword>
<dbReference type="InterPro" id="IPR037944">
    <property type="entry name" value="PRX5-like"/>
</dbReference>
<dbReference type="GO" id="GO:0042744">
    <property type="term" value="P:hydrogen peroxide catabolic process"/>
    <property type="evidence" value="ECO:0007669"/>
    <property type="project" value="TreeGrafter"/>
</dbReference>
<evidence type="ECO:0000256" key="2">
    <source>
        <dbReference type="ARBA" id="ARBA00022862"/>
    </source>
</evidence>
<dbReference type="AlphaFoldDB" id="A0A9K3PXP2"/>
<keyword evidence="5" id="KW-0812">Transmembrane</keyword>
<keyword evidence="9" id="KW-1185">Reference proteome</keyword>
<dbReference type="GO" id="GO:0008379">
    <property type="term" value="F:thioredoxin peroxidase activity"/>
    <property type="evidence" value="ECO:0007669"/>
    <property type="project" value="InterPro"/>
</dbReference>